<dbReference type="PROSITE" id="PS51257">
    <property type="entry name" value="PROKAR_LIPOPROTEIN"/>
    <property type="match status" value="1"/>
</dbReference>
<organism evidence="1 2">
    <name type="scientific">Leptobacterium flavescens</name>
    <dbReference type="NCBI Taxonomy" id="472055"/>
    <lineage>
        <taxon>Bacteria</taxon>
        <taxon>Pseudomonadati</taxon>
        <taxon>Bacteroidota</taxon>
        <taxon>Flavobacteriia</taxon>
        <taxon>Flavobacteriales</taxon>
        <taxon>Flavobacteriaceae</taxon>
        <taxon>Leptobacterium</taxon>
    </lineage>
</organism>
<dbReference type="Proteomes" id="UP000468581">
    <property type="component" value="Unassembled WGS sequence"/>
</dbReference>
<evidence type="ECO:0000313" key="1">
    <source>
        <dbReference type="EMBL" id="NER15270.1"/>
    </source>
</evidence>
<dbReference type="RefSeq" id="WP_163608558.1">
    <property type="nucleotide sequence ID" value="NZ_JAABOO010000004.1"/>
</dbReference>
<keyword evidence="2" id="KW-1185">Reference proteome</keyword>
<name>A0A6P0URX4_9FLAO</name>
<gene>
    <name evidence="1" type="ORF">GWK08_17570</name>
</gene>
<reference evidence="1 2" key="1">
    <citation type="submission" date="2020-01" db="EMBL/GenBank/DDBJ databases">
        <title>Leptobacterium flavescens.</title>
        <authorList>
            <person name="Wang G."/>
        </authorList>
    </citation>
    <scope>NUCLEOTIDE SEQUENCE [LARGE SCALE GENOMIC DNA]</scope>
    <source>
        <strain evidence="1 2">KCTC 22160</strain>
    </source>
</reference>
<protein>
    <submittedName>
        <fullName evidence="1">Uncharacterized protein</fullName>
    </submittedName>
</protein>
<dbReference type="EMBL" id="JAABOO010000004">
    <property type="protein sequence ID" value="NER15270.1"/>
    <property type="molecule type" value="Genomic_DNA"/>
</dbReference>
<evidence type="ECO:0000313" key="2">
    <source>
        <dbReference type="Proteomes" id="UP000468581"/>
    </source>
</evidence>
<dbReference type="AlphaFoldDB" id="A0A6P0URX4"/>
<sequence length="78" mass="8435">MLKDILKLDGIIQLDRNQLNSIKGLGVASISQACHTVTCTFSDGLDWMISTNDSSVANSFEDRCEQQGGTADQQINCA</sequence>
<accession>A0A6P0URX4</accession>
<proteinExistence type="predicted"/>
<comment type="caution">
    <text evidence="1">The sequence shown here is derived from an EMBL/GenBank/DDBJ whole genome shotgun (WGS) entry which is preliminary data.</text>
</comment>